<dbReference type="GO" id="GO:0030632">
    <property type="term" value="P:D-alanine biosynthetic process"/>
    <property type="evidence" value="ECO:0007669"/>
    <property type="project" value="UniProtKB-UniRule"/>
</dbReference>
<evidence type="ECO:0000313" key="9">
    <source>
        <dbReference type="EMBL" id="GAX61228.1"/>
    </source>
</evidence>
<dbReference type="CDD" id="cd00430">
    <property type="entry name" value="PLPDE_III_AR"/>
    <property type="match status" value="1"/>
</dbReference>
<proteinExistence type="inferred from homology"/>
<dbReference type="InterPro" id="IPR009006">
    <property type="entry name" value="Ala_racemase/Decarboxylase_C"/>
</dbReference>
<dbReference type="SUPFAM" id="SSF50621">
    <property type="entry name" value="Alanine racemase C-terminal domain-like"/>
    <property type="match status" value="1"/>
</dbReference>
<dbReference type="HAMAP" id="MF_01201">
    <property type="entry name" value="Ala_racemase"/>
    <property type="match status" value="1"/>
</dbReference>
<dbReference type="PANTHER" id="PTHR30511:SF0">
    <property type="entry name" value="ALANINE RACEMASE, CATABOLIC-RELATED"/>
    <property type="match status" value="1"/>
</dbReference>
<protein>
    <recommendedName>
        <fullName evidence="5">Alanine racemase</fullName>
        <ecNumber evidence="5">5.1.1.1</ecNumber>
    </recommendedName>
</protein>
<evidence type="ECO:0000256" key="1">
    <source>
        <dbReference type="ARBA" id="ARBA00000316"/>
    </source>
</evidence>
<comment type="cofactor">
    <cofactor evidence="2 5 6">
        <name>pyridoxal 5'-phosphate</name>
        <dbReference type="ChEBI" id="CHEBI:597326"/>
    </cofactor>
</comment>
<evidence type="ECO:0000313" key="10">
    <source>
        <dbReference type="Proteomes" id="UP000218542"/>
    </source>
</evidence>
<feature type="active site" description="Proton acceptor; specific for L-alanine" evidence="5">
    <location>
        <position position="278"/>
    </location>
</feature>
<dbReference type="AlphaFoldDB" id="A0A286TZE0"/>
<comment type="caution">
    <text evidence="9">The sequence shown here is derived from an EMBL/GenBank/DDBJ whole genome shotgun (WGS) entry which is preliminary data.</text>
</comment>
<dbReference type="PANTHER" id="PTHR30511">
    <property type="entry name" value="ALANINE RACEMASE"/>
    <property type="match status" value="1"/>
</dbReference>
<dbReference type="InterPro" id="IPR029066">
    <property type="entry name" value="PLP-binding_barrel"/>
</dbReference>
<dbReference type="EC" id="5.1.1.1" evidence="5"/>
<dbReference type="EMBL" id="BAOS01000020">
    <property type="protein sequence ID" value="GAX61228.1"/>
    <property type="molecule type" value="Genomic_DNA"/>
</dbReference>
<gene>
    <name evidence="9" type="ORF">SCALIN_C20_0005</name>
</gene>
<dbReference type="NCBIfam" id="TIGR00492">
    <property type="entry name" value="alr"/>
    <property type="match status" value="1"/>
</dbReference>
<feature type="domain" description="Alanine racemase C-terminal" evidence="8">
    <location>
        <begin position="257"/>
        <end position="385"/>
    </location>
</feature>
<evidence type="ECO:0000256" key="2">
    <source>
        <dbReference type="ARBA" id="ARBA00001933"/>
    </source>
</evidence>
<dbReference type="InterPro" id="IPR011079">
    <property type="entry name" value="Ala_racemase_C"/>
</dbReference>
<dbReference type="OrthoDB" id="9813814at2"/>
<dbReference type="FunFam" id="3.20.20.10:FF:000002">
    <property type="entry name" value="Alanine racemase"/>
    <property type="match status" value="1"/>
</dbReference>
<organism evidence="9 10">
    <name type="scientific">Candidatus Scalindua japonica</name>
    <dbReference type="NCBI Taxonomy" id="1284222"/>
    <lineage>
        <taxon>Bacteria</taxon>
        <taxon>Pseudomonadati</taxon>
        <taxon>Planctomycetota</taxon>
        <taxon>Candidatus Brocadiia</taxon>
        <taxon>Candidatus Brocadiales</taxon>
        <taxon>Candidatus Scalinduaceae</taxon>
        <taxon>Candidatus Scalindua</taxon>
    </lineage>
</organism>
<comment type="catalytic activity">
    <reaction evidence="1 5">
        <text>L-alanine = D-alanine</text>
        <dbReference type="Rhea" id="RHEA:20249"/>
        <dbReference type="ChEBI" id="CHEBI:57416"/>
        <dbReference type="ChEBI" id="CHEBI:57972"/>
        <dbReference type="EC" id="5.1.1.1"/>
    </reaction>
</comment>
<dbReference type="GO" id="GO:0030170">
    <property type="term" value="F:pyridoxal phosphate binding"/>
    <property type="evidence" value="ECO:0007669"/>
    <property type="project" value="UniProtKB-UniRule"/>
</dbReference>
<comment type="pathway">
    <text evidence="5">Amino-acid biosynthesis; D-alanine biosynthesis; D-alanine from L-alanine: step 1/1.</text>
</comment>
<dbReference type="InterPro" id="IPR001608">
    <property type="entry name" value="Ala_racemase_N"/>
</dbReference>
<evidence type="ECO:0000256" key="7">
    <source>
        <dbReference type="PIRSR" id="PIRSR600821-52"/>
    </source>
</evidence>
<evidence type="ECO:0000256" key="3">
    <source>
        <dbReference type="ARBA" id="ARBA00022898"/>
    </source>
</evidence>
<keyword evidence="10" id="KW-1185">Reference proteome</keyword>
<dbReference type="GO" id="GO:0008784">
    <property type="term" value="F:alanine racemase activity"/>
    <property type="evidence" value="ECO:0007669"/>
    <property type="project" value="UniProtKB-UniRule"/>
</dbReference>
<dbReference type="SUPFAM" id="SSF51419">
    <property type="entry name" value="PLP-binding barrel"/>
    <property type="match status" value="1"/>
</dbReference>
<accession>A0A286TZE0</accession>
<dbReference type="PRINTS" id="PR00992">
    <property type="entry name" value="ALARACEMASE"/>
</dbReference>
<evidence type="ECO:0000259" key="8">
    <source>
        <dbReference type="SMART" id="SM01005"/>
    </source>
</evidence>
<feature type="modified residue" description="N6-(pyridoxal phosphate)lysine" evidence="5 6">
    <location>
        <position position="41"/>
    </location>
</feature>
<comment type="similarity">
    <text evidence="5">Belongs to the alanine racemase family.</text>
</comment>
<evidence type="ECO:0000256" key="6">
    <source>
        <dbReference type="PIRSR" id="PIRSR600821-50"/>
    </source>
</evidence>
<dbReference type="Gene3D" id="2.40.37.10">
    <property type="entry name" value="Lyase, Ornithine Decarboxylase, Chain A, domain 1"/>
    <property type="match status" value="1"/>
</dbReference>
<feature type="binding site" evidence="5 7">
    <location>
        <position position="139"/>
    </location>
    <ligand>
        <name>substrate</name>
    </ligand>
</feature>
<dbReference type="Proteomes" id="UP000218542">
    <property type="component" value="Unassembled WGS sequence"/>
</dbReference>
<dbReference type="GO" id="GO:0005829">
    <property type="term" value="C:cytosol"/>
    <property type="evidence" value="ECO:0007669"/>
    <property type="project" value="TreeGrafter"/>
</dbReference>
<keyword evidence="3 5" id="KW-0663">Pyridoxal phosphate</keyword>
<keyword evidence="4 5" id="KW-0413">Isomerase</keyword>
<evidence type="ECO:0000256" key="4">
    <source>
        <dbReference type="ARBA" id="ARBA00023235"/>
    </source>
</evidence>
<dbReference type="UniPathway" id="UPA00042">
    <property type="reaction ID" value="UER00497"/>
</dbReference>
<dbReference type="RefSeq" id="WP_096894622.1">
    <property type="nucleotide sequence ID" value="NZ_BAOS01000020.1"/>
</dbReference>
<dbReference type="SMART" id="SM01005">
    <property type="entry name" value="Ala_racemase_C"/>
    <property type="match status" value="1"/>
</dbReference>
<reference evidence="10" key="1">
    <citation type="journal article" date="2017" name="Environ. Microbiol. Rep.">
        <title>Genetic Diversity of Marine Anaerobic Ammonium-Oxidizing Bacteria as Revealed by Genomic and Proteomic Analyses of 'Candidatus Scalindua japonica'.</title>
        <authorList>
            <person name="Oshiki M."/>
            <person name="Mizuto K."/>
            <person name="Kimura Z."/>
            <person name="Kindaichi T."/>
            <person name="Satoh H."/>
            <person name="Okabe S."/>
        </authorList>
    </citation>
    <scope>NUCLEOTIDE SEQUENCE [LARGE SCALE GENOMIC DNA]</scope>
    <source>
        <strain evidence="10">husup-a2</strain>
    </source>
</reference>
<evidence type="ECO:0000256" key="5">
    <source>
        <dbReference type="HAMAP-Rule" id="MF_01201"/>
    </source>
</evidence>
<dbReference type="Pfam" id="PF01168">
    <property type="entry name" value="Ala_racemase_N"/>
    <property type="match status" value="1"/>
</dbReference>
<name>A0A286TZE0_9BACT</name>
<dbReference type="InterPro" id="IPR000821">
    <property type="entry name" value="Ala_racemase"/>
</dbReference>
<feature type="active site" description="Proton acceptor; specific for D-alanine" evidence="5">
    <location>
        <position position="41"/>
    </location>
</feature>
<dbReference type="Gene3D" id="3.20.20.10">
    <property type="entry name" value="Alanine racemase"/>
    <property type="match status" value="1"/>
</dbReference>
<comment type="function">
    <text evidence="5">Catalyzes the interconversion of L-alanine and D-alanine. May also act on other amino acids.</text>
</comment>
<dbReference type="Pfam" id="PF00842">
    <property type="entry name" value="Ala_racemase_C"/>
    <property type="match status" value="1"/>
</dbReference>
<sequence length="385" mass="43930">MVEYSQNLNNWIEISESNYAHNISFFQKLIEDNVELSVMIKSNAYGHGWQLIASLASKCKINTFCVYSLDEALNLLNAGFRQDILIMGHVPLSRLEEAVRTDCHLALFNKESLIKLIDITQRLKKPVIVHLKLETGFHRQGVTENDLQWFISKLKRTPLVVLDAAYTHLASVDDTNNYDYAYYQKNRFEQMINTIINEGFPKLKKHIANSAATILLNETRYDMVRLGISQFGLWPSRETFISYKNHFLGNKGDLFPVMTWKTRIAQIKWVQPGHYIGYDCTYRTTRGSRIAVLPVGYAEGYDRGLSNNGYVLIKGKKAFVCGQICMNLTMVDVSDIPDVQLEDEVVLLGKQGDEEISADNLANLLGTINYEVVTRINSEIDRIIV</sequence>
<feature type="binding site" evidence="5 7">
    <location>
        <position position="326"/>
    </location>
    <ligand>
        <name>substrate</name>
    </ligand>
</feature>